<comment type="subcellular location">
    <subcellularLocation>
        <location evidence="1">Membrane</location>
        <topology evidence="1">Multi-pass membrane protein</topology>
    </subcellularLocation>
</comment>
<protein>
    <submittedName>
        <fullName evidence="8">Major facilitator superfamily domain-containing protein</fullName>
    </submittedName>
</protein>
<sequence>MVQQCLQAVTVVGRDPGFLPATSCYTVGTDLKRRSVAMRYALPPDWLLRQSRSLPSLSQEPELRRSVQFGPSGGFPAGAQSTNSALLRGEPDLDSSTPGPSSRAIIANSESRQTAMSGRMSRNRTADAPDAGAVFTLAVVRLASFTDVFLTGLLVPLIPNIVQGRTQVPSAQVQIWTSILLSTYGGAFVAASPLLPLMTRDNCLLPVILAAGLACAGGALYLLQHYSSLPLLLFSRAIHGLAAVAITGACSAIISSTTDARNKSRLSILLQQITPALMQSAAMSAAPPAAGLLHDYVGGETAVFLCAYALLGLNVILCLFVGIVAWVQDDSSGGINDDGQALLVTATPPLSYGTISPDSGFRASTRKRHAQGNDMQRDSLSVQSARKGYPVRELSTNLRVSNHDDTEPIQSSTAPAAPSHGSNLEVQSCLSSPRLLAAMFGYLVVGFLSTALQSVLPLFVQRTFNWSVFASGLIFLPLSLPTTLVGPITGLLTRRTSNASRFLASSGFLICLPPLLLLGRLTENSSQTQIVLLAVLATISFGLGLCGDPIVKEIAQTTIAHTALPGSSTNEGRLGSVKESELAVQASSLSSLSYAWGSLIGPLFTGAISWVWNWEAMNRSLGVVSGSSGVLTLLFLQGWIGNLRRENRSRMGPVSDGGESRSEINSLSKQDDEEAEPGMQHGRNAQALYDGDVPSFLKSEQGHCNGGYEQIAHPKSTKTTDDSQNTDASRARTNHSGARSQGSQGSQGSFAALSRRQFVVDHLSVSTTAPSSIAAAGLEDSEYESAELTGRFHTVLESPVVVGTTIEDKTTEQRGHEHRHSTASSIDRGRQPLKIREVPHVPNTEAVLAAGNRYMIEGHGLQPSLLPANRQVVVFDEDSAPPPEVLQHRKHHVVTFRSDGTTAIGGAANSVTTTAKASAGPHVMLVEEQIALDVDVGQNDTSRNEHDARRYIVVILDKGENNLTTS</sequence>
<dbReference type="Pfam" id="PF07690">
    <property type="entry name" value="MFS_1"/>
    <property type="match status" value="1"/>
</dbReference>
<feature type="transmembrane region" description="Helical" evidence="7">
    <location>
        <begin position="530"/>
        <end position="551"/>
    </location>
</feature>
<feature type="region of interest" description="Disordered" evidence="6">
    <location>
        <begin position="648"/>
        <end position="679"/>
    </location>
</feature>
<keyword evidence="3 7" id="KW-0812">Transmembrane</keyword>
<dbReference type="InterPro" id="IPR011701">
    <property type="entry name" value="MFS"/>
</dbReference>
<evidence type="ECO:0000256" key="5">
    <source>
        <dbReference type="ARBA" id="ARBA00023136"/>
    </source>
</evidence>
<evidence type="ECO:0000256" key="7">
    <source>
        <dbReference type="SAM" id="Phobius"/>
    </source>
</evidence>
<reference evidence="9" key="1">
    <citation type="journal article" date="2023" name="Mol. Phylogenet. Evol.">
        <title>Genome-scale phylogeny and comparative genomics of the fungal order Sordariales.</title>
        <authorList>
            <person name="Hensen N."/>
            <person name="Bonometti L."/>
            <person name="Westerberg I."/>
            <person name="Brannstrom I.O."/>
            <person name="Guillou S."/>
            <person name="Cros-Aarteil S."/>
            <person name="Calhoun S."/>
            <person name="Haridas S."/>
            <person name="Kuo A."/>
            <person name="Mondo S."/>
            <person name="Pangilinan J."/>
            <person name="Riley R."/>
            <person name="LaButti K."/>
            <person name="Andreopoulos B."/>
            <person name="Lipzen A."/>
            <person name="Chen C."/>
            <person name="Yan M."/>
            <person name="Daum C."/>
            <person name="Ng V."/>
            <person name="Clum A."/>
            <person name="Steindorff A."/>
            <person name="Ohm R.A."/>
            <person name="Martin F."/>
            <person name="Silar P."/>
            <person name="Natvig D.O."/>
            <person name="Lalanne C."/>
            <person name="Gautier V."/>
            <person name="Ament-Velasquez S.L."/>
            <person name="Kruys A."/>
            <person name="Hutchinson M.I."/>
            <person name="Powell A.J."/>
            <person name="Barry K."/>
            <person name="Miller A.N."/>
            <person name="Grigoriev I.V."/>
            <person name="Debuchy R."/>
            <person name="Gladieux P."/>
            <person name="Hiltunen Thoren M."/>
            <person name="Johannesson H."/>
        </authorList>
    </citation>
    <scope>NUCLEOTIDE SEQUENCE [LARGE SCALE GENOMIC DNA]</scope>
    <source>
        <strain evidence="9">CBS 340.73</strain>
    </source>
</reference>
<dbReference type="AlphaFoldDB" id="A0AAN6NA14"/>
<feature type="transmembrane region" description="Helical" evidence="7">
    <location>
        <begin position="204"/>
        <end position="223"/>
    </location>
</feature>
<dbReference type="GO" id="GO:0022857">
    <property type="term" value="F:transmembrane transporter activity"/>
    <property type="evidence" value="ECO:0007669"/>
    <property type="project" value="InterPro"/>
</dbReference>
<evidence type="ECO:0000256" key="4">
    <source>
        <dbReference type="ARBA" id="ARBA00022989"/>
    </source>
</evidence>
<dbReference type="Gene3D" id="1.20.1250.20">
    <property type="entry name" value="MFS general substrate transporter like domains"/>
    <property type="match status" value="2"/>
</dbReference>
<keyword evidence="4 7" id="KW-1133">Transmembrane helix</keyword>
<feature type="region of interest" description="Disordered" evidence="6">
    <location>
        <begin position="400"/>
        <end position="423"/>
    </location>
</feature>
<dbReference type="EMBL" id="MU853778">
    <property type="protein sequence ID" value="KAK3941962.1"/>
    <property type="molecule type" value="Genomic_DNA"/>
</dbReference>
<dbReference type="Proteomes" id="UP001303473">
    <property type="component" value="Unassembled WGS sequence"/>
</dbReference>
<feature type="transmembrane region" description="Helical" evidence="7">
    <location>
        <begin position="620"/>
        <end position="641"/>
    </location>
</feature>
<dbReference type="InterPro" id="IPR036259">
    <property type="entry name" value="MFS_trans_sf"/>
</dbReference>
<accession>A0AAN6NA14</accession>
<feature type="transmembrane region" description="Helical" evidence="7">
    <location>
        <begin position="229"/>
        <end position="254"/>
    </location>
</feature>
<dbReference type="PANTHER" id="PTHR23506:SF23">
    <property type="entry name" value="GH10249P"/>
    <property type="match status" value="1"/>
</dbReference>
<evidence type="ECO:0000256" key="6">
    <source>
        <dbReference type="SAM" id="MobiDB-lite"/>
    </source>
</evidence>
<comment type="caution">
    <text evidence="8">The sequence shown here is derived from an EMBL/GenBank/DDBJ whole genome shotgun (WGS) entry which is preliminary data.</text>
</comment>
<keyword evidence="2" id="KW-0813">Transport</keyword>
<gene>
    <name evidence="8" type="ORF">QBC46DRAFT_352822</name>
</gene>
<feature type="compositionally biased region" description="Low complexity" evidence="6">
    <location>
        <begin position="736"/>
        <end position="749"/>
    </location>
</feature>
<feature type="transmembrane region" description="Helical" evidence="7">
    <location>
        <begin position="499"/>
        <end position="518"/>
    </location>
</feature>
<feature type="compositionally biased region" description="Basic and acidic residues" evidence="6">
    <location>
        <begin position="806"/>
        <end position="815"/>
    </location>
</feature>
<feature type="transmembrane region" description="Helical" evidence="7">
    <location>
        <begin position="302"/>
        <end position="327"/>
    </location>
</feature>
<organism evidence="8 9">
    <name type="scientific">Diplogelasinospora grovesii</name>
    <dbReference type="NCBI Taxonomy" id="303347"/>
    <lineage>
        <taxon>Eukaryota</taxon>
        <taxon>Fungi</taxon>
        <taxon>Dikarya</taxon>
        <taxon>Ascomycota</taxon>
        <taxon>Pezizomycotina</taxon>
        <taxon>Sordariomycetes</taxon>
        <taxon>Sordariomycetidae</taxon>
        <taxon>Sordariales</taxon>
        <taxon>Diplogelasinosporaceae</taxon>
        <taxon>Diplogelasinospora</taxon>
    </lineage>
</organism>
<feature type="transmembrane region" description="Helical" evidence="7">
    <location>
        <begin position="466"/>
        <end position="492"/>
    </location>
</feature>
<feature type="transmembrane region" description="Helical" evidence="7">
    <location>
        <begin position="131"/>
        <end position="155"/>
    </location>
</feature>
<feature type="region of interest" description="Disordered" evidence="6">
    <location>
        <begin position="699"/>
        <end position="749"/>
    </location>
</feature>
<evidence type="ECO:0000256" key="1">
    <source>
        <dbReference type="ARBA" id="ARBA00004141"/>
    </source>
</evidence>
<evidence type="ECO:0000313" key="8">
    <source>
        <dbReference type="EMBL" id="KAK3941962.1"/>
    </source>
</evidence>
<feature type="region of interest" description="Disordered" evidence="6">
    <location>
        <begin position="80"/>
        <end position="124"/>
    </location>
</feature>
<dbReference type="PANTHER" id="PTHR23506">
    <property type="entry name" value="GH10249P"/>
    <property type="match status" value="1"/>
</dbReference>
<evidence type="ECO:0000256" key="3">
    <source>
        <dbReference type="ARBA" id="ARBA00022692"/>
    </source>
</evidence>
<keyword evidence="9" id="KW-1185">Reference proteome</keyword>
<feature type="transmembrane region" description="Helical" evidence="7">
    <location>
        <begin position="594"/>
        <end position="614"/>
    </location>
</feature>
<feature type="transmembrane region" description="Helical" evidence="7">
    <location>
        <begin position="435"/>
        <end position="460"/>
    </location>
</feature>
<feature type="compositionally biased region" description="Polar residues" evidence="6">
    <location>
        <begin position="408"/>
        <end position="423"/>
    </location>
</feature>
<name>A0AAN6NA14_9PEZI</name>
<evidence type="ECO:0000313" key="9">
    <source>
        <dbReference type="Proteomes" id="UP001303473"/>
    </source>
</evidence>
<dbReference type="GO" id="GO:0016020">
    <property type="term" value="C:membrane"/>
    <property type="evidence" value="ECO:0007669"/>
    <property type="project" value="UniProtKB-SubCell"/>
</dbReference>
<dbReference type="SUPFAM" id="SSF103473">
    <property type="entry name" value="MFS general substrate transporter"/>
    <property type="match status" value="1"/>
</dbReference>
<dbReference type="InterPro" id="IPR050930">
    <property type="entry name" value="MFS_Vesicular_Transporter"/>
</dbReference>
<feature type="region of interest" description="Disordered" evidence="6">
    <location>
        <begin position="806"/>
        <end position="832"/>
    </location>
</feature>
<evidence type="ECO:0000256" key="2">
    <source>
        <dbReference type="ARBA" id="ARBA00022448"/>
    </source>
</evidence>
<feature type="transmembrane region" description="Helical" evidence="7">
    <location>
        <begin position="175"/>
        <end position="197"/>
    </location>
</feature>
<proteinExistence type="predicted"/>
<keyword evidence="5 7" id="KW-0472">Membrane</keyword>
<feature type="region of interest" description="Disordered" evidence="6">
    <location>
        <begin position="355"/>
        <end position="388"/>
    </location>
</feature>